<gene>
    <name evidence="4" type="primary">LOC116292275</name>
</gene>
<evidence type="ECO:0000256" key="2">
    <source>
        <dbReference type="SAM" id="Phobius"/>
    </source>
</evidence>
<organism evidence="3 4">
    <name type="scientific">Actinia tenebrosa</name>
    <name type="common">Australian red waratah sea anemone</name>
    <dbReference type="NCBI Taxonomy" id="6105"/>
    <lineage>
        <taxon>Eukaryota</taxon>
        <taxon>Metazoa</taxon>
        <taxon>Cnidaria</taxon>
        <taxon>Anthozoa</taxon>
        <taxon>Hexacorallia</taxon>
        <taxon>Actiniaria</taxon>
        <taxon>Actiniidae</taxon>
        <taxon>Actinia</taxon>
    </lineage>
</organism>
<dbReference type="Proteomes" id="UP000515163">
    <property type="component" value="Unplaced"/>
</dbReference>
<keyword evidence="2" id="KW-0472">Membrane</keyword>
<dbReference type="InParanoid" id="A0A6P8HRZ5"/>
<feature type="region of interest" description="Disordered" evidence="1">
    <location>
        <begin position="161"/>
        <end position="187"/>
    </location>
</feature>
<dbReference type="KEGG" id="aten:116292275"/>
<proteinExistence type="predicted"/>
<evidence type="ECO:0000256" key="1">
    <source>
        <dbReference type="SAM" id="MobiDB-lite"/>
    </source>
</evidence>
<feature type="compositionally biased region" description="Low complexity" evidence="1">
    <location>
        <begin position="163"/>
        <end position="178"/>
    </location>
</feature>
<evidence type="ECO:0000313" key="4">
    <source>
        <dbReference type="RefSeq" id="XP_031555415.1"/>
    </source>
</evidence>
<name>A0A6P8HRZ5_ACTTE</name>
<feature type="transmembrane region" description="Helical" evidence="2">
    <location>
        <begin position="49"/>
        <end position="71"/>
    </location>
</feature>
<sequence length="187" mass="19617">MIICYGMGMAFLLGGRSCSYKTYTVRRCEAGFGCTWHTVSVADKCRASVGLGAMIIIFAIFEFGVGIWSSICCCMGYDGCCCDTSTPQQMHQGQIVYLQTQGGPVAAYVMTQGPNGMPVAVPAMTGAPVHPVPNQSAVGQGYMMENPAGAQAMTPTQQVQGFPTSTAQQPVVTTQQASNASTTGNKV</sequence>
<dbReference type="AlphaFoldDB" id="A0A6P8HRZ5"/>
<dbReference type="RefSeq" id="XP_031555415.1">
    <property type="nucleotide sequence ID" value="XM_031699555.1"/>
</dbReference>
<keyword evidence="2" id="KW-0812">Transmembrane</keyword>
<evidence type="ECO:0000313" key="3">
    <source>
        <dbReference type="Proteomes" id="UP000515163"/>
    </source>
</evidence>
<protein>
    <submittedName>
        <fullName evidence="4">Uncharacterized protein LOC116292275</fullName>
    </submittedName>
</protein>
<dbReference type="GeneID" id="116292275"/>
<accession>A0A6P8HRZ5</accession>
<dbReference type="OrthoDB" id="10332763at2759"/>
<keyword evidence="3" id="KW-1185">Reference proteome</keyword>
<reference evidence="4" key="1">
    <citation type="submission" date="2025-08" db="UniProtKB">
        <authorList>
            <consortium name="RefSeq"/>
        </authorList>
    </citation>
    <scope>IDENTIFICATION</scope>
    <source>
        <tissue evidence="4">Tentacle</tissue>
    </source>
</reference>
<keyword evidence="2" id="KW-1133">Transmembrane helix</keyword>